<sequence length="539" mass="58776">MSTNHPRVAPERFDKDAAIAATQSATALRGAALAFGKPPVKPKPQVNTYSGNNGALAAATKVGGARSVNNGALLDGTLEGQRRGQLHIYDGPGRHINHVDDDQRYTARTGNGLLRPKPEQAKSASFLAANLAASRSPSVSPNVTGQQHQRPGTVGNWEGIAISRRSLSPLRSSGSSRGSDQPLDLTSIPPTTSLIHMFEQSQTESQARPALLAAQRSVSSSSYQNRTVPTQEHAAPPLKPSRPKDISSRYIVDPPRPVDTHKVAPILPRPHPTLNAKNDTEEASSDESFVSATDGRSMVRAKVDQPKRIASTSQHTANSAAAIDSLANAIVASSLASSRAASPSKSLRPPAPPSRRSPRGHHLYHGETSRSGSPSKPVGLRTTMRKPKLEKEPDEGAKRRMKKAHLMKKHPNKHHEGDRKRWRDEITERERRRYEAVWASNRGLHLSAGLESSVSNLVVRDIWSRSRLNSDILEEAYDLVNRTEGGSLGKEEFVVGLWLVDQRLKGRKLPIRVSDSVWHSVGVLRDMKMKTNKKPSKGR</sequence>
<feature type="compositionally biased region" description="Basic and acidic residues" evidence="1">
    <location>
        <begin position="387"/>
        <end position="398"/>
    </location>
</feature>
<dbReference type="GeneID" id="19459784"/>
<evidence type="ECO:0000259" key="2">
    <source>
        <dbReference type="PROSITE" id="PS50031"/>
    </source>
</evidence>
<feature type="compositionally biased region" description="Low complexity" evidence="1">
    <location>
        <begin position="167"/>
        <end position="179"/>
    </location>
</feature>
<dbReference type="SUPFAM" id="SSF47473">
    <property type="entry name" value="EF-hand"/>
    <property type="match status" value="1"/>
</dbReference>
<evidence type="ECO:0000313" key="4">
    <source>
        <dbReference type="Proteomes" id="UP000016922"/>
    </source>
</evidence>
<dbReference type="RefSeq" id="XP_008083675.1">
    <property type="nucleotide sequence ID" value="XM_008085484.1"/>
</dbReference>
<dbReference type="STRING" id="1116229.S3DC39"/>
<feature type="compositionally biased region" description="Polar residues" evidence="1">
    <location>
        <begin position="188"/>
        <end position="206"/>
    </location>
</feature>
<dbReference type="OrthoDB" id="10045710at2759"/>
<dbReference type="eggNOG" id="KOG0998">
    <property type="taxonomic scope" value="Eukaryota"/>
</dbReference>
<evidence type="ECO:0000256" key="1">
    <source>
        <dbReference type="SAM" id="MobiDB-lite"/>
    </source>
</evidence>
<dbReference type="AlphaFoldDB" id="S3DC39"/>
<protein>
    <submittedName>
        <fullName evidence="3">EF-hand</fullName>
    </submittedName>
</protein>
<dbReference type="KEGG" id="glz:GLAREA_00726"/>
<feature type="compositionally biased region" description="Polar residues" evidence="1">
    <location>
        <begin position="137"/>
        <end position="150"/>
    </location>
</feature>
<feature type="domain" description="EH" evidence="2">
    <location>
        <begin position="430"/>
        <end position="510"/>
    </location>
</feature>
<keyword evidence="4" id="KW-1185">Reference proteome</keyword>
<feature type="compositionally biased region" description="Polar residues" evidence="1">
    <location>
        <begin position="216"/>
        <end position="230"/>
    </location>
</feature>
<name>S3DC39_GLAL2</name>
<dbReference type="Gene3D" id="1.10.238.10">
    <property type="entry name" value="EF-hand"/>
    <property type="match status" value="1"/>
</dbReference>
<reference evidence="3 4" key="1">
    <citation type="journal article" date="2013" name="BMC Genomics">
        <title>Genomics-driven discovery of the pneumocandin biosynthetic gene cluster in the fungus Glarea lozoyensis.</title>
        <authorList>
            <person name="Chen L."/>
            <person name="Yue Q."/>
            <person name="Zhang X."/>
            <person name="Xiang M."/>
            <person name="Wang C."/>
            <person name="Li S."/>
            <person name="Che Y."/>
            <person name="Ortiz-Lopez F.J."/>
            <person name="Bills G.F."/>
            <person name="Liu X."/>
            <person name="An Z."/>
        </authorList>
    </citation>
    <scope>NUCLEOTIDE SEQUENCE [LARGE SCALE GENOMIC DNA]</scope>
    <source>
        <strain evidence="4">ATCC 20868 / MF5171</strain>
    </source>
</reference>
<dbReference type="PROSITE" id="PS50031">
    <property type="entry name" value="EH"/>
    <property type="match status" value="1"/>
</dbReference>
<dbReference type="Proteomes" id="UP000016922">
    <property type="component" value="Unassembled WGS sequence"/>
</dbReference>
<dbReference type="EMBL" id="KE145367">
    <property type="protein sequence ID" value="EPE29566.1"/>
    <property type="molecule type" value="Genomic_DNA"/>
</dbReference>
<feature type="region of interest" description="Disordered" evidence="1">
    <location>
        <begin position="167"/>
        <end position="317"/>
    </location>
</feature>
<gene>
    <name evidence="3" type="ORF">GLAREA_00726</name>
</gene>
<evidence type="ECO:0000313" key="3">
    <source>
        <dbReference type="EMBL" id="EPE29566.1"/>
    </source>
</evidence>
<dbReference type="InterPro" id="IPR011992">
    <property type="entry name" value="EF-hand-dom_pair"/>
</dbReference>
<dbReference type="SMART" id="SM00027">
    <property type="entry name" value="EH"/>
    <property type="match status" value="1"/>
</dbReference>
<proteinExistence type="predicted"/>
<dbReference type="InterPro" id="IPR000261">
    <property type="entry name" value="EH_dom"/>
</dbReference>
<dbReference type="OMA" id="RWRDAIT"/>
<feature type="compositionally biased region" description="Low complexity" evidence="1">
    <location>
        <begin position="337"/>
        <end position="348"/>
    </location>
</feature>
<organism evidence="3 4">
    <name type="scientific">Glarea lozoyensis (strain ATCC 20868 / MF5171)</name>
    <dbReference type="NCBI Taxonomy" id="1116229"/>
    <lineage>
        <taxon>Eukaryota</taxon>
        <taxon>Fungi</taxon>
        <taxon>Dikarya</taxon>
        <taxon>Ascomycota</taxon>
        <taxon>Pezizomycotina</taxon>
        <taxon>Leotiomycetes</taxon>
        <taxon>Helotiales</taxon>
        <taxon>Helotiaceae</taxon>
        <taxon>Glarea</taxon>
    </lineage>
</organism>
<accession>S3DC39</accession>
<feature type="region of interest" description="Disordered" evidence="1">
    <location>
        <begin position="136"/>
        <end position="155"/>
    </location>
</feature>
<feature type="compositionally biased region" description="Basic residues" evidence="1">
    <location>
        <begin position="399"/>
        <end position="413"/>
    </location>
</feature>
<dbReference type="HOGENOM" id="CLU_014603_1_0_1"/>
<feature type="region of interest" description="Disordered" evidence="1">
    <location>
        <begin position="337"/>
        <end position="420"/>
    </location>
</feature>